<evidence type="ECO:0000256" key="2">
    <source>
        <dbReference type="RuleBase" id="RU003452"/>
    </source>
</evidence>
<dbReference type="Proteomes" id="UP001596337">
    <property type="component" value="Unassembled WGS sequence"/>
</dbReference>
<evidence type="ECO:0000313" key="3">
    <source>
        <dbReference type="EMBL" id="MFC6866502.1"/>
    </source>
</evidence>
<dbReference type="Gene3D" id="3.30.2140.10">
    <property type="entry name" value="Arylamine N-acetyltransferase"/>
    <property type="match status" value="1"/>
</dbReference>
<organism evidence="3 4">
    <name type="scientific">Haloechinothrix salitolerans</name>
    <dbReference type="NCBI Taxonomy" id="926830"/>
    <lineage>
        <taxon>Bacteria</taxon>
        <taxon>Bacillati</taxon>
        <taxon>Actinomycetota</taxon>
        <taxon>Actinomycetes</taxon>
        <taxon>Pseudonocardiales</taxon>
        <taxon>Pseudonocardiaceae</taxon>
        <taxon>Haloechinothrix</taxon>
    </lineage>
</organism>
<dbReference type="SUPFAM" id="SSF54001">
    <property type="entry name" value="Cysteine proteinases"/>
    <property type="match status" value="1"/>
</dbReference>
<proteinExistence type="inferred from homology"/>
<name>A0ABW2BU12_9PSEU</name>
<accession>A0ABW2BU12</accession>
<dbReference type="RefSeq" id="WP_390183641.1">
    <property type="nucleotide sequence ID" value="NZ_BAABLA010000024.1"/>
</dbReference>
<gene>
    <name evidence="3" type="ORF">ACFQGD_05035</name>
</gene>
<dbReference type="PRINTS" id="PR01543">
    <property type="entry name" value="ANATRNSFRASE"/>
</dbReference>
<dbReference type="Pfam" id="PF00797">
    <property type="entry name" value="Acetyltransf_2"/>
    <property type="match status" value="1"/>
</dbReference>
<comment type="similarity">
    <text evidence="1 2">Belongs to the arylamine N-acetyltransferase family.</text>
</comment>
<protein>
    <submittedName>
        <fullName evidence="3">Arylamine N-acetyltransferase</fullName>
    </submittedName>
</protein>
<dbReference type="PANTHER" id="PTHR11786">
    <property type="entry name" value="N-HYDROXYARYLAMINE O-ACETYLTRANSFERASE"/>
    <property type="match status" value="1"/>
</dbReference>
<evidence type="ECO:0000313" key="4">
    <source>
        <dbReference type="Proteomes" id="UP001596337"/>
    </source>
</evidence>
<dbReference type="Gene3D" id="2.40.128.150">
    <property type="entry name" value="Cysteine proteinases"/>
    <property type="match status" value="1"/>
</dbReference>
<dbReference type="EMBL" id="JBHSXX010000001">
    <property type="protein sequence ID" value="MFC6866502.1"/>
    <property type="molecule type" value="Genomic_DNA"/>
</dbReference>
<sequence length="253" mass="28515">MDDTQIDAYLARIGARRPTAPTPEVLHELHERHLDTVPFENLSIHIGEPIRLDADALHDKIVHRRRGGFCYELNGAFAMLLRALGFDVSPLSAKVYRDDDTLGPPFDHMALRVGEWLVDVGFGRHTRHPLRLASEAPQHDPEGVFRLAARPDGDVDIYANEKPVYRLELRPRELSDFVPTCWWQSTSSDSHFTRSVTCSLPTASGRVTLSGDRLIETIDGERKETTLSDDAEILATYRSRFGIHLDQVPRVGT</sequence>
<dbReference type="InterPro" id="IPR038765">
    <property type="entry name" value="Papain-like_cys_pep_sf"/>
</dbReference>
<dbReference type="InterPro" id="IPR001447">
    <property type="entry name" value="Arylamine_N-AcTrfase"/>
</dbReference>
<dbReference type="PANTHER" id="PTHR11786:SF0">
    <property type="entry name" value="ARYLAMINE N-ACETYLTRANSFERASE 4-RELATED"/>
    <property type="match status" value="1"/>
</dbReference>
<reference evidence="4" key="1">
    <citation type="journal article" date="2019" name="Int. J. Syst. Evol. Microbiol.">
        <title>The Global Catalogue of Microorganisms (GCM) 10K type strain sequencing project: providing services to taxonomists for standard genome sequencing and annotation.</title>
        <authorList>
            <consortium name="The Broad Institute Genomics Platform"/>
            <consortium name="The Broad Institute Genome Sequencing Center for Infectious Disease"/>
            <person name="Wu L."/>
            <person name="Ma J."/>
        </authorList>
    </citation>
    <scope>NUCLEOTIDE SEQUENCE [LARGE SCALE GENOMIC DNA]</scope>
    <source>
        <strain evidence="4">KCTC 32255</strain>
    </source>
</reference>
<evidence type="ECO:0000256" key="1">
    <source>
        <dbReference type="ARBA" id="ARBA00006547"/>
    </source>
</evidence>
<comment type="caution">
    <text evidence="3">The sequence shown here is derived from an EMBL/GenBank/DDBJ whole genome shotgun (WGS) entry which is preliminary data.</text>
</comment>
<keyword evidence="4" id="KW-1185">Reference proteome</keyword>